<gene>
    <name evidence="4" type="ORF">EJ03DRAFT_269125</name>
</gene>
<dbReference type="AlphaFoldDB" id="A0A6G1LDY6"/>
<proteinExistence type="predicted"/>
<evidence type="ECO:0000256" key="2">
    <source>
        <dbReference type="ARBA" id="ARBA00022525"/>
    </source>
</evidence>
<name>A0A6G1LDY6_9PEZI</name>
<sequence>MIIPNVTEFRLHVPGVIPLVTDGKGQLQPLRAPSNTSGPEDIPEDLLGKGDPFSFHKPKDAPAGLYDLVVTGLGSEPQYVAKAANGDLVLTTVSTGPTAQKIPEHEQPCATSIFTVDCDGHVGVTHEGSPYSWNTHADGKGTSFTPGADIGTMLALDFAPFDITENNHERRSVHAKRDTFRCSPGLRGVSKPGARPPSANGCGSRSTHKLVPELYFHDCCDSHDVCYDECAQQSCYVCNHKFYLCMNARCVGVHSYLKRELCHVAAHLYFTAVQGKFGCPFFAQYTLERCTCIGPSERCYSHPTECPP</sequence>
<dbReference type="InterPro" id="IPR033113">
    <property type="entry name" value="PLA2_histidine"/>
</dbReference>
<keyword evidence="5" id="KW-1185">Reference proteome</keyword>
<dbReference type="InterPro" id="IPR010711">
    <property type="entry name" value="PLA2G12"/>
</dbReference>
<dbReference type="PANTHER" id="PTHR12824:SF8">
    <property type="entry name" value="GXIVSPLA2, ISOFORM A"/>
    <property type="match status" value="1"/>
</dbReference>
<dbReference type="GO" id="GO:0006644">
    <property type="term" value="P:phospholipid metabolic process"/>
    <property type="evidence" value="ECO:0007669"/>
    <property type="project" value="InterPro"/>
</dbReference>
<dbReference type="GO" id="GO:0016042">
    <property type="term" value="P:lipid catabolic process"/>
    <property type="evidence" value="ECO:0007669"/>
    <property type="project" value="InterPro"/>
</dbReference>
<dbReference type="Proteomes" id="UP000799436">
    <property type="component" value="Unassembled WGS sequence"/>
</dbReference>
<dbReference type="PANTHER" id="PTHR12824">
    <property type="entry name" value="GROUP XII SECRETORY PHOSPHOLIPASE A2 FAMILY MEMBER"/>
    <property type="match status" value="1"/>
</dbReference>
<dbReference type="OrthoDB" id="3629107at2759"/>
<protein>
    <recommendedName>
        <fullName evidence="6">Phospholipase A2 domain-containing protein</fullName>
    </recommendedName>
</protein>
<evidence type="ECO:0000256" key="3">
    <source>
        <dbReference type="SAM" id="MobiDB-lite"/>
    </source>
</evidence>
<dbReference type="Pfam" id="PF06951">
    <property type="entry name" value="PLA2G12"/>
    <property type="match status" value="1"/>
</dbReference>
<dbReference type="PROSITE" id="PS00118">
    <property type="entry name" value="PA2_HIS"/>
    <property type="match status" value="1"/>
</dbReference>
<dbReference type="Gene3D" id="1.20.90.10">
    <property type="entry name" value="Phospholipase A2 domain"/>
    <property type="match status" value="1"/>
</dbReference>
<comment type="subcellular location">
    <subcellularLocation>
        <location evidence="1">Secreted</location>
    </subcellularLocation>
</comment>
<evidence type="ECO:0000313" key="5">
    <source>
        <dbReference type="Proteomes" id="UP000799436"/>
    </source>
</evidence>
<evidence type="ECO:0000256" key="1">
    <source>
        <dbReference type="ARBA" id="ARBA00004613"/>
    </source>
</evidence>
<dbReference type="GO" id="GO:0005509">
    <property type="term" value="F:calcium ion binding"/>
    <property type="evidence" value="ECO:0007669"/>
    <property type="project" value="InterPro"/>
</dbReference>
<dbReference type="InterPro" id="IPR036444">
    <property type="entry name" value="PLipase_A2_dom_sf"/>
</dbReference>
<evidence type="ECO:0000313" key="4">
    <source>
        <dbReference type="EMBL" id="KAF2771107.1"/>
    </source>
</evidence>
<feature type="region of interest" description="Disordered" evidence="3">
    <location>
        <begin position="23"/>
        <end position="51"/>
    </location>
</feature>
<evidence type="ECO:0008006" key="6">
    <source>
        <dbReference type="Google" id="ProtNLM"/>
    </source>
</evidence>
<keyword evidence="2" id="KW-0964">Secreted</keyword>
<organism evidence="4 5">
    <name type="scientific">Teratosphaeria nubilosa</name>
    <dbReference type="NCBI Taxonomy" id="161662"/>
    <lineage>
        <taxon>Eukaryota</taxon>
        <taxon>Fungi</taxon>
        <taxon>Dikarya</taxon>
        <taxon>Ascomycota</taxon>
        <taxon>Pezizomycotina</taxon>
        <taxon>Dothideomycetes</taxon>
        <taxon>Dothideomycetidae</taxon>
        <taxon>Mycosphaerellales</taxon>
        <taxon>Teratosphaeriaceae</taxon>
        <taxon>Teratosphaeria</taxon>
    </lineage>
</organism>
<dbReference type="EMBL" id="ML995821">
    <property type="protein sequence ID" value="KAF2771107.1"/>
    <property type="molecule type" value="Genomic_DNA"/>
</dbReference>
<dbReference type="GO" id="GO:0004623">
    <property type="term" value="F:phospholipase A2 activity"/>
    <property type="evidence" value="ECO:0007669"/>
    <property type="project" value="InterPro"/>
</dbReference>
<dbReference type="SUPFAM" id="SSF48619">
    <property type="entry name" value="Phospholipase A2, PLA2"/>
    <property type="match status" value="1"/>
</dbReference>
<accession>A0A6G1LDY6</accession>
<dbReference type="GO" id="GO:0005576">
    <property type="term" value="C:extracellular region"/>
    <property type="evidence" value="ECO:0007669"/>
    <property type="project" value="UniProtKB-SubCell"/>
</dbReference>
<reference evidence="4" key="1">
    <citation type="journal article" date="2020" name="Stud. Mycol.">
        <title>101 Dothideomycetes genomes: a test case for predicting lifestyles and emergence of pathogens.</title>
        <authorList>
            <person name="Haridas S."/>
            <person name="Albert R."/>
            <person name="Binder M."/>
            <person name="Bloem J."/>
            <person name="Labutti K."/>
            <person name="Salamov A."/>
            <person name="Andreopoulos B."/>
            <person name="Baker S."/>
            <person name="Barry K."/>
            <person name="Bills G."/>
            <person name="Bluhm B."/>
            <person name="Cannon C."/>
            <person name="Castanera R."/>
            <person name="Culley D."/>
            <person name="Daum C."/>
            <person name="Ezra D."/>
            <person name="Gonzalez J."/>
            <person name="Henrissat B."/>
            <person name="Kuo A."/>
            <person name="Liang C."/>
            <person name="Lipzen A."/>
            <person name="Lutzoni F."/>
            <person name="Magnuson J."/>
            <person name="Mondo S."/>
            <person name="Nolan M."/>
            <person name="Ohm R."/>
            <person name="Pangilinan J."/>
            <person name="Park H.-J."/>
            <person name="Ramirez L."/>
            <person name="Alfaro M."/>
            <person name="Sun H."/>
            <person name="Tritt A."/>
            <person name="Yoshinaga Y."/>
            <person name="Zwiers L.-H."/>
            <person name="Turgeon B."/>
            <person name="Goodwin S."/>
            <person name="Spatafora J."/>
            <person name="Crous P."/>
            <person name="Grigoriev I."/>
        </authorList>
    </citation>
    <scope>NUCLEOTIDE SEQUENCE</scope>
    <source>
        <strain evidence="4">CBS 116005</strain>
    </source>
</reference>
<dbReference type="GO" id="GO:0050482">
    <property type="term" value="P:arachidonate secretion"/>
    <property type="evidence" value="ECO:0007669"/>
    <property type="project" value="InterPro"/>
</dbReference>